<gene>
    <name evidence="2" type="ORF">GCM10022222_48800</name>
</gene>
<accession>A0ABP6X1M4</accession>
<evidence type="ECO:0000313" key="3">
    <source>
        <dbReference type="Proteomes" id="UP001500689"/>
    </source>
</evidence>
<evidence type="ECO:0000256" key="1">
    <source>
        <dbReference type="SAM" id="MobiDB-lite"/>
    </source>
</evidence>
<dbReference type="EMBL" id="BAAAZN010000010">
    <property type="protein sequence ID" value="GAA3559318.1"/>
    <property type="molecule type" value="Genomic_DNA"/>
</dbReference>
<protein>
    <submittedName>
        <fullName evidence="2">Uncharacterized protein</fullName>
    </submittedName>
</protein>
<evidence type="ECO:0000313" key="2">
    <source>
        <dbReference type="EMBL" id="GAA3559318.1"/>
    </source>
</evidence>
<keyword evidence="3" id="KW-1185">Reference proteome</keyword>
<feature type="compositionally biased region" description="Polar residues" evidence="1">
    <location>
        <begin position="44"/>
        <end position="54"/>
    </location>
</feature>
<dbReference type="Proteomes" id="UP001500689">
    <property type="component" value="Unassembled WGS sequence"/>
</dbReference>
<sequence>MNGTPPLPHGKHNPNTVHAQLEHALAHPKSRTIPRNYRRPRSVPQATRQITLTRNLPGRSPPIPTHYGTTPTHDQRPQDWGSRG</sequence>
<organism evidence="2 3">
    <name type="scientific">Amycolatopsis ultiminotia</name>
    <dbReference type="NCBI Taxonomy" id="543629"/>
    <lineage>
        <taxon>Bacteria</taxon>
        <taxon>Bacillati</taxon>
        <taxon>Actinomycetota</taxon>
        <taxon>Actinomycetes</taxon>
        <taxon>Pseudonocardiales</taxon>
        <taxon>Pseudonocardiaceae</taxon>
        <taxon>Amycolatopsis</taxon>
    </lineage>
</organism>
<proteinExistence type="predicted"/>
<name>A0ABP6X1M4_9PSEU</name>
<comment type="caution">
    <text evidence="2">The sequence shown here is derived from an EMBL/GenBank/DDBJ whole genome shotgun (WGS) entry which is preliminary data.</text>
</comment>
<feature type="region of interest" description="Disordered" evidence="1">
    <location>
        <begin position="26"/>
        <end position="84"/>
    </location>
</feature>
<feature type="compositionally biased region" description="Basic residues" evidence="1">
    <location>
        <begin position="26"/>
        <end position="41"/>
    </location>
</feature>
<reference evidence="3" key="1">
    <citation type="journal article" date="2019" name="Int. J. Syst. Evol. Microbiol.">
        <title>The Global Catalogue of Microorganisms (GCM) 10K type strain sequencing project: providing services to taxonomists for standard genome sequencing and annotation.</title>
        <authorList>
            <consortium name="The Broad Institute Genomics Platform"/>
            <consortium name="The Broad Institute Genome Sequencing Center for Infectious Disease"/>
            <person name="Wu L."/>
            <person name="Ma J."/>
        </authorList>
    </citation>
    <scope>NUCLEOTIDE SEQUENCE [LARGE SCALE GENOMIC DNA]</scope>
    <source>
        <strain evidence="3">JCM 16898</strain>
    </source>
</reference>